<proteinExistence type="predicted"/>
<reference key="1">
    <citation type="journal article" date="2011" name="Mol. Biol. Evol.">
        <title>Unity in variety -- the pan-genome of the Chlamydiae.</title>
        <authorList>
            <person name="Collingro A."/>
            <person name="Tischler P."/>
            <person name="Weinmaier T."/>
            <person name="Penz T."/>
            <person name="Heinz E."/>
            <person name="Brunham R.C."/>
            <person name="Read T.D."/>
            <person name="Bavoil P.M."/>
            <person name="Sachse K."/>
            <person name="Kahane S."/>
            <person name="Friedman M.G."/>
            <person name="Rattei T."/>
            <person name="Myers G.S.A."/>
            <person name="Horn M."/>
        </authorList>
    </citation>
    <scope>NUCLEOTIDE SEQUENCE</scope>
    <source>
        <strain>Z</strain>
    </source>
</reference>
<evidence type="ECO:0000313" key="3">
    <source>
        <dbReference type="Proteomes" id="UP000000496"/>
    </source>
</evidence>
<dbReference type="HOGENOM" id="CLU_484754_0_0_0"/>
<keyword evidence="1" id="KW-1133">Transmembrane helix</keyword>
<name>F8L534_SIMNZ</name>
<dbReference type="RefSeq" id="WP_013942382.1">
    <property type="nucleotide sequence ID" value="NC_015713.1"/>
</dbReference>
<dbReference type="KEGG" id="sng:SNE_A00370"/>
<gene>
    <name evidence="2" type="ordered locus">SNE_A00370</name>
</gene>
<keyword evidence="1" id="KW-0812">Transmembrane</keyword>
<evidence type="ECO:0000256" key="1">
    <source>
        <dbReference type="SAM" id="Phobius"/>
    </source>
</evidence>
<dbReference type="Proteomes" id="UP000000496">
    <property type="component" value="Chromosome gsn.131"/>
</dbReference>
<dbReference type="AlphaFoldDB" id="F8L534"/>
<feature type="transmembrane region" description="Helical" evidence="1">
    <location>
        <begin position="34"/>
        <end position="52"/>
    </location>
</feature>
<dbReference type="EMBL" id="FR872582">
    <property type="protein sequence ID" value="CCB87915.1"/>
    <property type="molecule type" value="Genomic_DNA"/>
</dbReference>
<keyword evidence="1" id="KW-0472">Membrane</keyword>
<reference evidence="2 3" key="2">
    <citation type="journal article" date="2011" name="Mol. Biol. Evol.">
        <title>Unity in variety--the pan-genome of the Chlamydiae.</title>
        <authorList>
            <person name="Collingro A."/>
            <person name="Tischler P."/>
            <person name="Weinmaier T."/>
            <person name="Penz T."/>
            <person name="Heinz E."/>
            <person name="Brunham R.C."/>
            <person name="Read T.D."/>
            <person name="Bavoil P.M."/>
            <person name="Sachse K."/>
            <person name="Kahane S."/>
            <person name="Friedman M.G."/>
            <person name="Rattei T."/>
            <person name="Myers G.S."/>
            <person name="Horn M."/>
        </authorList>
    </citation>
    <scope>NUCLEOTIDE SEQUENCE [LARGE SCALE GENOMIC DNA]</scope>
    <source>
        <strain evidence="3">ATCC VR-1471 / Z</strain>
    </source>
</reference>
<accession>F8L534</accession>
<sequence length="562" mass="64785">MSLTGLTPQSYLLGTLISAASLKAGEVLASQEKSWRACVVVFGILGMGGVLATPLSRCLSQWTGTVLTHTQSLLIFGVVATFKAIGIACERFLFLKEVSDYEEVRNLYDIQLRPLHTHFTAHPDKFQKLDLHIQTILNKRFSEQKFEPIASQTFSEIGSDYTKEELDFLASGMDLSKIPSLEDRQKIVLFLYENNSPPIAVAAREDFDMLHTAKLTEETISTLSLEQIRWIRMALRNSRPVPQDSKAFQALVQAFFNAKLHPPENDPRFFLQIEDHLHPTSYNPLPEEEKYLIPWLKNYYAYQTSKWIKLPLQTQMNLNVLFSGQIAYYYPIPRESDFPWVDKHLDSFHDLFSNKPYFWHTLSLPVQHKFNESFEKAKLDTFGPIEETSAEEFEQVLMLFTKSPLLFDELTESQRRTICERAFEMWLPFQSELIGKDPSGNDYYRMPNGDLWRKKKNGNVAIQKYGTNEFHKMHTSGDLRAFSDPHTRYRWNEDGVSYGRPFRLIEPFVITMNTLLDEKQAQTSKTLARGVYTAVTVLTVGAIWSFCHILMHGPVIDMQQNS</sequence>
<feature type="transmembrane region" description="Helical" evidence="1">
    <location>
        <begin position="530"/>
        <end position="551"/>
    </location>
</feature>
<protein>
    <submittedName>
        <fullName evidence="2">Uncharacterized protein</fullName>
    </submittedName>
</protein>
<evidence type="ECO:0000313" key="2">
    <source>
        <dbReference type="EMBL" id="CCB87915.1"/>
    </source>
</evidence>
<organism evidence="2 3">
    <name type="scientific">Simkania negevensis (strain ATCC VR-1471 / DSM 27360 / Z)</name>
    <dbReference type="NCBI Taxonomy" id="331113"/>
    <lineage>
        <taxon>Bacteria</taxon>
        <taxon>Pseudomonadati</taxon>
        <taxon>Chlamydiota</taxon>
        <taxon>Chlamydiia</taxon>
        <taxon>Parachlamydiales</taxon>
        <taxon>Simkaniaceae</taxon>
        <taxon>Simkania</taxon>
    </lineage>
</organism>
<dbReference type="STRING" id="331113.SNE_A00370"/>
<feature type="transmembrane region" description="Helical" evidence="1">
    <location>
        <begin position="73"/>
        <end position="94"/>
    </location>
</feature>
<keyword evidence="3" id="KW-1185">Reference proteome</keyword>